<sequence>MTTLMKFTSFSSTATSQSNDVDNISRAAFTVSGELKPEQVVTATLPDEVVAVTNLPSEEEEQQAKKKQSVESNKDVALEEMINATAADAQQQARAIALDKQQQLCKVTEALASASINLYHSMMDKEGTDGEQDIMNELITSKDKNIVKQAYALFALGTIICAPSRGSLALSYLKCVHDLSSLKKKQWATHAIKLLVQGINTYKNEKGSTRRTLGGCTIFLQLYVMKKMSVTVPKGKLSVSIMSMIRERLKECTDSSRSLYKILVEAQTPNEVLEVISDAILAVEKGLSPSPLSPLNLETAIYRIATLMDETSMTKSQRSQFTRRNKMLALVSMAMRALHEFSAESITHMAWALPKIGESRYASEIVKVAEVDAQFRSSSMGAG</sequence>
<dbReference type="AlphaFoldDB" id="A0A2U1P5E5"/>
<keyword evidence="2" id="KW-1185">Reference proteome</keyword>
<gene>
    <name evidence="1" type="ORF">CTI12_AA191760</name>
</gene>
<proteinExistence type="predicted"/>
<dbReference type="Proteomes" id="UP000245207">
    <property type="component" value="Unassembled WGS sequence"/>
</dbReference>
<name>A0A2U1P5E5_ARTAN</name>
<reference evidence="1 2" key="1">
    <citation type="journal article" date="2018" name="Mol. Plant">
        <title>The genome of Artemisia annua provides insight into the evolution of Asteraceae family and artemisinin biosynthesis.</title>
        <authorList>
            <person name="Shen Q."/>
            <person name="Zhang L."/>
            <person name="Liao Z."/>
            <person name="Wang S."/>
            <person name="Yan T."/>
            <person name="Shi P."/>
            <person name="Liu M."/>
            <person name="Fu X."/>
            <person name="Pan Q."/>
            <person name="Wang Y."/>
            <person name="Lv Z."/>
            <person name="Lu X."/>
            <person name="Zhang F."/>
            <person name="Jiang W."/>
            <person name="Ma Y."/>
            <person name="Chen M."/>
            <person name="Hao X."/>
            <person name="Li L."/>
            <person name="Tang Y."/>
            <person name="Lv G."/>
            <person name="Zhou Y."/>
            <person name="Sun X."/>
            <person name="Brodelius P.E."/>
            <person name="Rose J.K.C."/>
            <person name="Tang K."/>
        </authorList>
    </citation>
    <scope>NUCLEOTIDE SEQUENCE [LARGE SCALE GENOMIC DNA]</scope>
    <source>
        <strain evidence="2">cv. Huhao1</strain>
        <tissue evidence="1">Leaf</tissue>
    </source>
</reference>
<dbReference type="STRING" id="35608.A0A2U1P5E5"/>
<accession>A0A2U1P5E5</accession>
<evidence type="ECO:0000313" key="1">
    <source>
        <dbReference type="EMBL" id="PWA80968.1"/>
    </source>
</evidence>
<organism evidence="1 2">
    <name type="scientific">Artemisia annua</name>
    <name type="common">Sweet wormwood</name>
    <dbReference type="NCBI Taxonomy" id="35608"/>
    <lineage>
        <taxon>Eukaryota</taxon>
        <taxon>Viridiplantae</taxon>
        <taxon>Streptophyta</taxon>
        <taxon>Embryophyta</taxon>
        <taxon>Tracheophyta</taxon>
        <taxon>Spermatophyta</taxon>
        <taxon>Magnoliopsida</taxon>
        <taxon>eudicotyledons</taxon>
        <taxon>Gunneridae</taxon>
        <taxon>Pentapetalae</taxon>
        <taxon>asterids</taxon>
        <taxon>campanulids</taxon>
        <taxon>Asterales</taxon>
        <taxon>Asteraceae</taxon>
        <taxon>Asteroideae</taxon>
        <taxon>Anthemideae</taxon>
        <taxon>Artemisiinae</taxon>
        <taxon>Artemisia</taxon>
    </lineage>
</organism>
<dbReference type="EMBL" id="PKPP01001650">
    <property type="protein sequence ID" value="PWA80968.1"/>
    <property type="molecule type" value="Genomic_DNA"/>
</dbReference>
<protein>
    <submittedName>
        <fullName evidence="1">RAP</fullName>
    </submittedName>
</protein>
<evidence type="ECO:0000313" key="2">
    <source>
        <dbReference type="Proteomes" id="UP000245207"/>
    </source>
</evidence>
<comment type="caution">
    <text evidence="1">The sequence shown here is derived from an EMBL/GenBank/DDBJ whole genome shotgun (WGS) entry which is preliminary data.</text>
</comment>
<dbReference type="OrthoDB" id="1166705at2759"/>